<protein>
    <recommendedName>
        <fullName evidence="4">Secreted protein</fullName>
    </recommendedName>
</protein>
<keyword evidence="1" id="KW-0732">Signal</keyword>
<evidence type="ECO:0008006" key="4">
    <source>
        <dbReference type="Google" id="ProtNLM"/>
    </source>
</evidence>
<proteinExistence type="predicted"/>
<evidence type="ECO:0000256" key="1">
    <source>
        <dbReference type="SAM" id="SignalP"/>
    </source>
</evidence>
<accession>A0ABX8RNQ4</accession>
<dbReference type="Proteomes" id="UP000694257">
    <property type="component" value="Chromosome"/>
</dbReference>
<dbReference type="EMBL" id="CP078145">
    <property type="protein sequence ID" value="QXN89041.1"/>
    <property type="molecule type" value="Genomic_DNA"/>
</dbReference>
<evidence type="ECO:0000313" key="2">
    <source>
        <dbReference type="EMBL" id="QXN89041.1"/>
    </source>
</evidence>
<dbReference type="RefSeq" id="WP_218469921.1">
    <property type="nucleotide sequence ID" value="NZ_BAABJN010000003.1"/>
</dbReference>
<reference evidence="2 3" key="1">
    <citation type="submission" date="2021-07" db="EMBL/GenBank/DDBJ databases">
        <title>Whole Genome Sequence of Nocardia Iowensis.</title>
        <authorList>
            <person name="Lamm A."/>
            <person name="Collins-Fairclough A.M."/>
            <person name="Bunk B."/>
            <person name="Sproer C."/>
        </authorList>
    </citation>
    <scope>NUCLEOTIDE SEQUENCE [LARGE SCALE GENOMIC DNA]</scope>
    <source>
        <strain evidence="2 3">NRRL 5646</strain>
    </source>
</reference>
<feature type="signal peptide" evidence="1">
    <location>
        <begin position="1"/>
        <end position="32"/>
    </location>
</feature>
<sequence>MMMRQRGMIAALGVTLGAAAVTVLGSTGTANAQDCTFNRQLTGATVTCPADPARWGIVDITCVGPYLTYGFGPGLGPYNQWAFGNLSQGVTVPCIGGYPNMGLGILTDVRLR</sequence>
<name>A0ABX8RNQ4_NOCIO</name>
<gene>
    <name evidence="2" type="ORF">KV110_26215</name>
</gene>
<evidence type="ECO:0000313" key="3">
    <source>
        <dbReference type="Proteomes" id="UP000694257"/>
    </source>
</evidence>
<organism evidence="2 3">
    <name type="scientific">Nocardia iowensis</name>
    <dbReference type="NCBI Taxonomy" id="204891"/>
    <lineage>
        <taxon>Bacteria</taxon>
        <taxon>Bacillati</taxon>
        <taxon>Actinomycetota</taxon>
        <taxon>Actinomycetes</taxon>
        <taxon>Mycobacteriales</taxon>
        <taxon>Nocardiaceae</taxon>
        <taxon>Nocardia</taxon>
    </lineage>
</organism>
<feature type="chain" id="PRO_5047467529" description="Secreted protein" evidence="1">
    <location>
        <begin position="33"/>
        <end position="112"/>
    </location>
</feature>
<keyword evidence="3" id="KW-1185">Reference proteome</keyword>